<dbReference type="RefSeq" id="XP_067924679.1">
    <property type="nucleotide sequence ID" value="XM_068063345.1"/>
</dbReference>
<dbReference type="Proteomes" id="UP000221165">
    <property type="component" value="Unassembled WGS sequence"/>
</dbReference>
<feature type="compositionally biased region" description="Polar residues" evidence="2">
    <location>
        <begin position="697"/>
        <end position="710"/>
    </location>
</feature>
<feature type="coiled-coil region" evidence="1">
    <location>
        <begin position="73"/>
        <end position="100"/>
    </location>
</feature>
<protein>
    <submittedName>
        <fullName evidence="3">Uncharacterized protein</fullName>
    </submittedName>
</protein>
<feature type="compositionally biased region" description="Basic and acidic residues" evidence="2">
    <location>
        <begin position="228"/>
        <end position="237"/>
    </location>
</feature>
<organism evidence="3 4">
    <name type="scientific">Cystoisospora suis</name>
    <dbReference type="NCBI Taxonomy" id="483139"/>
    <lineage>
        <taxon>Eukaryota</taxon>
        <taxon>Sar</taxon>
        <taxon>Alveolata</taxon>
        <taxon>Apicomplexa</taxon>
        <taxon>Conoidasida</taxon>
        <taxon>Coccidia</taxon>
        <taxon>Eucoccidiorida</taxon>
        <taxon>Eimeriorina</taxon>
        <taxon>Sarcocystidae</taxon>
        <taxon>Cystoisospora</taxon>
    </lineage>
</organism>
<feature type="compositionally biased region" description="Low complexity" evidence="2">
    <location>
        <begin position="683"/>
        <end position="696"/>
    </location>
</feature>
<feature type="region of interest" description="Disordered" evidence="2">
    <location>
        <begin position="221"/>
        <end position="383"/>
    </location>
</feature>
<sequence length="1019" mass="110626">MPRRSAASTAAFALRDSSVVASFSLVRRNQSPALWASRCRRMHSALRQVPKQPLGEVSEAELAIYQVRYARGAPQRQQEITELKKQIESLDQKEKSIAVELLWREPPHLAVTSASDFGLSARSVDENRSGTSDSENSAVALRETKLASLASTPDEAGPSDTDARQWQEEGWRLEQQVASARKLLRSHHTEGAASHFTHEGGVPGQLWPYASGSSSIDELKEPLAVSKQQREDRKKPTGDMTLPKSPPYSAVGPTVARTHHGATGREPAAERVSPITSNPEAERGEGPSTSGMSSWSTRATSDVHGQVPAQEATISEAPTIPRTQTTVEPVQSTVSRSETPVKRKGIENPSPARLTSPDGGTGETAGNRLGRRADLRSESDHPGPAWKWLNDLMMVEGRLHHLRVLLSNNSRRWGTVEAYVTFTWQSLQRSRPGWRKEKGFPPIPEDQAEIYRQRYRLLAPVKLRDLAELRNQIAEAKRLKTDLEKKLEAVSAADPLGVQSVAPYVSRALRKRIDAAIVGRPKGSVAGGVRGTWKPADASSPDEPASLATQILILKKQLNVLRHRIQKGNQKVEELSRSLPSPDSAMFDHRKEEFRQRESLVEADVELRKAITEEIGRLEIRITQLEHPSAEGGARRRRRRFAERLLARESAMRSLAERPFDSTIEHHSRTASLSGLREQNADSATPPSSPVSPSLSGTRVSPPTKSQILPSVSLPARRGEPAMAGSSETLFGLHQGPAAVTEPTFGGRPSIDHPGCSQVPRVCLSRGAMALNYRPPPGNPGEAERRSGTGKASGHWTETALTGELHTIGLQREEAGTTASVPFFPFPLAPAPNPHAPFGESTKVERGNESRQGSSSEGTRFPQSLSPPRAGAGSPSSFPLPAAGPATGPLSFSSRTPWQPQPSGRRGDWETHAAMFRGSSSAYRLSLSAAREQHSVESVGFPRAGLLPFQTRSPVRHASAQIAASPAQRGQPGLRFLPSGTQSVSPIAAGQFSAPSSPPTSRYGPWSTNVYTFQPADHI</sequence>
<feature type="coiled-coil region" evidence="1">
    <location>
        <begin position="466"/>
        <end position="493"/>
    </location>
</feature>
<feature type="region of interest" description="Disordered" evidence="2">
    <location>
        <begin position="821"/>
        <end position="908"/>
    </location>
</feature>
<evidence type="ECO:0000256" key="1">
    <source>
        <dbReference type="SAM" id="Coils"/>
    </source>
</evidence>
<dbReference type="GeneID" id="94426556"/>
<feature type="compositionally biased region" description="Polar residues" evidence="2">
    <location>
        <begin position="287"/>
        <end position="300"/>
    </location>
</feature>
<keyword evidence="4" id="KW-1185">Reference proteome</keyword>
<feature type="compositionally biased region" description="Polar residues" evidence="2">
    <location>
        <begin position="891"/>
        <end position="902"/>
    </location>
</feature>
<reference evidence="3 4" key="1">
    <citation type="journal article" date="2017" name="Int. J. Parasitol.">
        <title>The genome of the protozoan parasite Cystoisospora suis and a reverse vaccinology approach to identify vaccine candidates.</title>
        <authorList>
            <person name="Palmieri N."/>
            <person name="Shrestha A."/>
            <person name="Ruttkowski B."/>
            <person name="Beck T."/>
            <person name="Vogl C."/>
            <person name="Tomley F."/>
            <person name="Blake D.P."/>
            <person name="Joachim A."/>
        </authorList>
    </citation>
    <scope>NUCLEOTIDE SEQUENCE [LARGE SCALE GENOMIC DNA]</scope>
    <source>
        <strain evidence="3 4">Wien I</strain>
    </source>
</reference>
<feature type="region of interest" description="Disordered" evidence="2">
    <location>
        <begin position="773"/>
        <end position="795"/>
    </location>
</feature>
<evidence type="ECO:0000313" key="3">
    <source>
        <dbReference type="EMBL" id="PHJ23002.1"/>
    </source>
</evidence>
<feature type="compositionally biased region" description="Low complexity" evidence="2">
    <location>
        <begin position="866"/>
        <end position="890"/>
    </location>
</feature>
<feature type="compositionally biased region" description="Polar residues" evidence="2">
    <location>
        <begin position="850"/>
        <end position="864"/>
    </location>
</feature>
<gene>
    <name evidence="3" type="ORF">CSUI_003147</name>
</gene>
<evidence type="ECO:0000313" key="4">
    <source>
        <dbReference type="Proteomes" id="UP000221165"/>
    </source>
</evidence>
<keyword evidence="1" id="KW-0175">Coiled coil</keyword>
<feature type="compositionally biased region" description="Pro residues" evidence="2">
    <location>
        <begin position="824"/>
        <end position="835"/>
    </location>
</feature>
<feature type="compositionally biased region" description="Basic and acidic residues" evidence="2">
    <location>
        <begin position="371"/>
        <end position="381"/>
    </location>
</feature>
<proteinExistence type="predicted"/>
<feature type="region of interest" description="Disordered" evidence="2">
    <location>
        <begin position="182"/>
        <end position="202"/>
    </location>
</feature>
<feature type="region of interest" description="Disordered" evidence="2">
    <location>
        <begin position="657"/>
        <end position="723"/>
    </location>
</feature>
<dbReference type="AlphaFoldDB" id="A0A2C6L634"/>
<feature type="compositionally biased region" description="Basic and acidic residues" evidence="2">
    <location>
        <begin position="657"/>
        <end position="668"/>
    </location>
</feature>
<evidence type="ECO:0000256" key="2">
    <source>
        <dbReference type="SAM" id="MobiDB-lite"/>
    </source>
</evidence>
<feature type="compositionally biased region" description="Polar residues" evidence="2">
    <location>
        <begin position="321"/>
        <end position="338"/>
    </location>
</feature>
<accession>A0A2C6L634</accession>
<dbReference type="VEuPathDB" id="ToxoDB:CSUI_003147"/>
<name>A0A2C6L634_9APIC</name>
<comment type="caution">
    <text evidence="3">The sequence shown here is derived from an EMBL/GenBank/DDBJ whole genome shotgun (WGS) entry which is preliminary data.</text>
</comment>
<dbReference type="EMBL" id="MIGC01001366">
    <property type="protein sequence ID" value="PHJ23002.1"/>
    <property type="molecule type" value="Genomic_DNA"/>
</dbReference>